<evidence type="ECO:0000256" key="1">
    <source>
        <dbReference type="SAM" id="MobiDB-lite"/>
    </source>
</evidence>
<comment type="caution">
    <text evidence="4">The sequence shown here is derived from an EMBL/GenBank/DDBJ whole genome shotgun (WGS) entry which is preliminary data.</text>
</comment>
<feature type="domain" description="Peptidase S74" evidence="3">
    <location>
        <begin position="66"/>
        <end position="182"/>
    </location>
</feature>
<organism evidence="4 5">
    <name type="scientific">Eumeta variegata</name>
    <name type="common">Bagworm moth</name>
    <name type="synonym">Eumeta japonica</name>
    <dbReference type="NCBI Taxonomy" id="151549"/>
    <lineage>
        <taxon>Eukaryota</taxon>
        <taxon>Metazoa</taxon>
        <taxon>Ecdysozoa</taxon>
        <taxon>Arthropoda</taxon>
        <taxon>Hexapoda</taxon>
        <taxon>Insecta</taxon>
        <taxon>Pterygota</taxon>
        <taxon>Neoptera</taxon>
        <taxon>Endopterygota</taxon>
        <taxon>Lepidoptera</taxon>
        <taxon>Glossata</taxon>
        <taxon>Ditrysia</taxon>
        <taxon>Tineoidea</taxon>
        <taxon>Psychidae</taxon>
        <taxon>Oiketicinae</taxon>
        <taxon>Eumeta</taxon>
    </lineage>
</organism>
<dbReference type="PROSITE" id="PS51688">
    <property type="entry name" value="ICA"/>
    <property type="match status" value="1"/>
</dbReference>
<keyword evidence="2" id="KW-1133">Transmembrane helix</keyword>
<dbReference type="Pfam" id="PF13884">
    <property type="entry name" value="Peptidase_S74"/>
    <property type="match status" value="1"/>
</dbReference>
<gene>
    <name evidence="4" type="primary">myrf</name>
    <name evidence="4" type="ORF">EVAR_78844_1</name>
</gene>
<proteinExistence type="predicted"/>
<reference evidence="4 5" key="1">
    <citation type="journal article" date="2019" name="Commun. Biol.">
        <title>The bagworm genome reveals a unique fibroin gene that provides high tensile strength.</title>
        <authorList>
            <person name="Kono N."/>
            <person name="Nakamura H."/>
            <person name="Ohtoshi R."/>
            <person name="Tomita M."/>
            <person name="Numata K."/>
            <person name="Arakawa K."/>
        </authorList>
    </citation>
    <scope>NUCLEOTIDE SEQUENCE [LARGE SCALE GENOMIC DNA]</scope>
</reference>
<keyword evidence="5" id="KW-1185">Reference proteome</keyword>
<sequence>MRTTTSQSRCRNKYYDPERRQDWNREKEICTKIALEIRNEIEIEIRQRLYLFVGNLKVMGQIVHPSDVRAKHNIEELDTAQQLRNVQSIRVVKFDYDKSFAQHSGLLGFDPTSSTPHSDTGVIAQELRQVLPEAVKEAGDVQLPNGDTINKFLVVNKDRIFMENLGAVKELCKVTGKLESRIDHLERINKKLCKINILQRRDSAKSSISNDSRFSRLSTTNSSKSFYSDNISIEHIRDIARNIRRQECCQKLSHNSPKYHRKQCRSCREYSTYSKYGKFYNNNKTNSVKYNNSSEEAKIDGRADASEPHGAVDSPVFDYGGGKKETCIWLRNVESESNFSCGNTKLVFCCRKARYDDGNELISNKLLQIVITVLIFIMAVCLVVMSALYFKEHQELILLNEKLRPHRNYDVHHQYGKFSMPSTLHGHTGTTVHDTGYHQNSIQKGKAGSQQIIPKKPTKEKGPHKTTQEYITTAGLVTSENLPYLPTISTQPVPTLKTPAMKRKNNNPYVETQHLTPPHDLESEPADPKPKSFTRTSTPIGRPAVGCSVDNTVPSEDDEDCPTPCCLDSRQVFDNSDPLERNQQIREVTNSTPYFFPSRRNVDNPQIPPTKEKSINVVHEPEILDRNSSDAMYKNKNHSIDNIQDEGNMAESNLVDDTKIFLKDTNNETKRFRRQLSDAAKSAEEKTNYQLSDKSDETDCDTIVFAINSKSFSNDSIFAETLCSGEALNLTYNIPVSRYMRDGHIDITFKSTKIKGYELCDSYCKQTQAVGCKNDEDVAKPFPENSNIFRLSVECKIDRVLTIKASEENGKPSPCQDVPLNLEQFRPLVQYNIHVYRDCHN</sequence>
<dbReference type="InterPro" id="IPR026932">
    <property type="entry name" value="MYRF_ICA"/>
</dbReference>
<dbReference type="GO" id="GO:0016540">
    <property type="term" value="P:protein autoprocessing"/>
    <property type="evidence" value="ECO:0007669"/>
    <property type="project" value="InterPro"/>
</dbReference>
<evidence type="ECO:0000256" key="2">
    <source>
        <dbReference type="SAM" id="Phobius"/>
    </source>
</evidence>
<dbReference type="GO" id="GO:0005789">
    <property type="term" value="C:endoplasmic reticulum membrane"/>
    <property type="evidence" value="ECO:0007669"/>
    <property type="project" value="TreeGrafter"/>
</dbReference>
<accession>A0A4C1U2G5</accession>
<evidence type="ECO:0000313" key="5">
    <source>
        <dbReference type="Proteomes" id="UP000299102"/>
    </source>
</evidence>
<dbReference type="Proteomes" id="UP000299102">
    <property type="component" value="Unassembled WGS sequence"/>
</dbReference>
<dbReference type="InterPro" id="IPR030392">
    <property type="entry name" value="S74_ICA"/>
</dbReference>
<dbReference type="GO" id="GO:0005634">
    <property type="term" value="C:nucleus"/>
    <property type="evidence" value="ECO:0007669"/>
    <property type="project" value="TreeGrafter"/>
</dbReference>
<dbReference type="STRING" id="151549.A0A4C1U2G5"/>
<feature type="transmembrane region" description="Helical" evidence="2">
    <location>
        <begin position="366"/>
        <end position="390"/>
    </location>
</feature>
<evidence type="ECO:0000259" key="3">
    <source>
        <dbReference type="PROSITE" id="PS51688"/>
    </source>
</evidence>
<keyword evidence="2" id="KW-0472">Membrane</keyword>
<dbReference type="InterPro" id="IPR051577">
    <property type="entry name" value="MRF-like"/>
</dbReference>
<feature type="compositionally biased region" description="Polar residues" evidence="1">
    <location>
        <begin position="439"/>
        <end position="452"/>
    </location>
</feature>
<dbReference type="Pfam" id="PF13887">
    <property type="entry name" value="MYRF_ICA"/>
    <property type="match status" value="1"/>
</dbReference>
<dbReference type="AlphaFoldDB" id="A0A4C1U2G5"/>
<dbReference type="GO" id="GO:0003700">
    <property type="term" value="F:DNA-binding transcription factor activity"/>
    <property type="evidence" value="ECO:0007669"/>
    <property type="project" value="TreeGrafter"/>
</dbReference>
<dbReference type="PANTHER" id="PTHR13029">
    <property type="match status" value="1"/>
</dbReference>
<name>A0A4C1U2G5_EUMVA</name>
<feature type="compositionally biased region" description="Basic and acidic residues" evidence="1">
    <location>
        <begin position="517"/>
        <end position="530"/>
    </location>
</feature>
<dbReference type="EMBL" id="BGZK01000119">
    <property type="protein sequence ID" value="GBP20469.1"/>
    <property type="molecule type" value="Genomic_DNA"/>
</dbReference>
<evidence type="ECO:0000313" key="4">
    <source>
        <dbReference type="EMBL" id="GBP20469.1"/>
    </source>
</evidence>
<keyword evidence="2" id="KW-0812">Transmembrane</keyword>
<dbReference type="GO" id="GO:0045893">
    <property type="term" value="P:positive regulation of DNA-templated transcription"/>
    <property type="evidence" value="ECO:0007669"/>
    <property type="project" value="TreeGrafter"/>
</dbReference>
<protein>
    <submittedName>
        <fullName evidence="4">Myelin regulatory factor</fullName>
    </submittedName>
</protein>
<dbReference type="PANTHER" id="PTHR13029:SF18">
    <property type="entry name" value="MYELIN REGULATORY FACTOR HOMOLOG 1"/>
    <property type="match status" value="1"/>
</dbReference>
<feature type="compositionally biased region" description="Basic and acidic residues" evidence="1">
    <location>
        <begin position="457"/>
        <end position="466"/>
    </location>
</feature>
<feature type="region of interest" description="Disordered" evidence="1">
    <location>
        <begin position="439"/>
        <end position="466"/>
    </location>
</feature>
<feature type="region of interest" description="Disordered" evidence="1">
    <location>
        <begin position="513"/>
        <end position="539"/>
    </location>
</feature>
<dbReference type="GO" id="GO:0043565">
    <property type="term" value="F:sequence-specific DNA binding"/>
    <property type="evidence" value="ECO:0007669"/>
    <property type="project" value="TreeGrafter"/>
</dbReference>
<dbReference type="OrthoDB" id="27041at2759"/>